<dbReference type="EMBL" id="JACEFB010000014">
    <property type="protein sequence ID" value="MBA2227453.1"/>
    <property type="molecule type" value="Genomic_DNA"/>
</dbReference>
<dbReference type="AlphaFoldDB" id="A0A7V9ACY3"/>
<protein>
    <submittedName>
        <fullName evidence="1">DUF1552 domain-containing protein</fullName>
    </submittedName>
</protein>
<gene>
    <name evidence="1" type="ORF">H0921_14940</name>
</gene>
<organism evidence="1 2">
    <name type="scientific">Thermogemmata fonticola</name>
    <dbReference type="NCBI Taxonomy" id="2755323"/>
    <lineage>
        <taxon>Bacteria</taxon>
        <taxon>Pseudomonadati</taxon>
        <taxon>Planctomycetota</taxon>
        <taxon>Planctomycetia</taxon>
        <taxon>Gemmatales</taxon>
        <taxon>Gemmataceae</taxon>
        <taxon>Thermogemmata</taxon>
    </lineage>
</organism>
<dbReference type="Pfam" id="PF07586">
    <property type="entry name" value="HXXSHH"/>
    <property type="match status" value="1"/>
</dbReference>
<sequence>MTMTTHRITRRTALKGLGTLVALPWLESLAVAAPLRSPAPPPKRLAFFYVPNGIHMADWTPKQGEGPLGELPSILQPLAPFKEYVNVITGLALDKARPNGDGPGDHARAMAAFLTGRQPRKTHGADIRAGISADQHVALAIGDQTRFPSLELGIERGAQAGNCDSGYSCAYSSNLSWRSESTPNAKEVDPKLVFERLFGGNDPKELAEARARRELYNKSILDFVHEDVRRLNQVLGHRDKQKLDEYLSSVREIEQRIERIRQANSAPPPQPNMPKPSGIPADLQEHIRLMMDLLVLAFQADLTRVATFPLANDGSNRPYKLIGVAEGHHDLSHHGGDPNKHAKIRKINTFHIQQLAYMLEKMKNIREGDGCLLDNLMLVYGSGISDGNRHNHDDLPILLIGKGGGTIRGGRHLVFPKRADTPLMNLYLALFERMGVPTKSFGDSTGVLPI</sequence>
<comment type="caution">
    <text evidence="1">The sequence shown here is derived from an EMBL/GenBank/DDBJ whole genome shotgun (WGS) entry which is preliminary data.</text>
</comment>
<dbReference type="RefSeq" id="WP_194539316.1">
    <property type="nucleotide sequence ID" value="NZ_JACEFB010000014.1"/>
</dbReference>
<dbReference type="InterPro" id="IPR006311">
    <property type="entry name" value="TAT_signal"/>
</dbReference>
<dbReference type="InterPro" id="IPR011447">
    <property type="entry name" value="DUF1552"/>
</dbReference>
<reference evidence="1 2" key="1">
    <citation type="submission" date="2020-07" db="EMBL/GenBank/DDBJ databases">
        <title>Thermogemmata thermophila gen. nov., sp. nov., a novel moderate thermophilic planctomycete from a Kamchatka hot spring.</title>
        <authorList>
            <person name="Elcheninov A.G."/>
            <person name="Podosokorskaya O.A."/>
            <person name="Kovaleva O.L."/>
            <person name="Novikov A."/>
            <person name="Bonch-Osmolovskaya E.A."/>
            <person name="Toshchakov S.V."/>
            <person name="Kublanov I.V."/>
        </authorList>
    </citation>
    <scope>NUCLEOTIDE SEQUENCE [LARGE SCALE GENOMIC DNA]</scope>
    <source>
        <strain evidence="1 2">2918</strain>
    </source>
</reference>
<proteinExistence type="predicted"/>
<keyword evidence="2" id="KW-1185">Reference proteome</keyword>
<evidence type="ECO:0000313" key="2">
    <source>
        <dbReference type="Proteomes" id="UP000542342"/>
    </source>
</evidence>
<dbReference type="Proteomes" id="UP000542342">
    <property type="component" value="Unassembled WGS sequence"/>
</dbReference>
<evidence type="ECO:0000313" key="1">
    <source>
        <dbReference type="EMBL" id="MBA2227453.1"/>
    </source>
</evidence>
<dbReference type="PROSITE" id="PS51318">
    <property type="entry name" value="TAT"/>
    <property type="match status" value="1"/>
</dbReference>
<name>A0A7V9ACY3_9BACT</name>
<accession>A0A7V9ACY3</accession>